<evidence type="ECO:0000313" key="2">
    <source>
        <dbReference type="EMBL" id="KAF6743636.1"/>
    </source>
</evidence>
<sequence>MSESVGGLEVRHTSGGLSSCSSCGGDTAALDDECLFSPGCPPSPLPQTVFGVLSEPAVVLQRMTRGWWRGRRIELLRDGSPRARSSFCRRSRISVQGLAVVGVFGRRRSLGLPIRWALVSLVSVASLHAVDTRLLAFLDGGRWSSITAACSRSSMLLASCNLSTSQERVSLAIAALSCAADSGCRLNATPRLSEGESRPHLIRQDLCFAAGVMSLVWRASAVSRCASEVGMVIRLGSRGETATGFSLAASERAHARFASNLPDLRYAIDESPYARLGVPSCMRDPGLGRAENGSWCSLTALVGKARRWEVVMGAGRRSEGAHMDVEEK</sequence>
<proteinExistence type="predicted"/>
<gene>
    <name evidence="2" type="ORF">DFP72DRAFT_1079827</name>
</gene>
<accession>A0A8H6HCC6</accession>
<feature type="region of interest" description="Disordered" evidence="1">
    <location>
        <begin position="1"/>
        <end position="21"/>
    </location>
</feature>
<dbReference type="AlphaFoldDB" id="A0A8H6HCC6"/>
<name>A0A8H6HCC6_9AGAR</name>
<keyword evidence="3" id="KW-1185">Reference proteome</keyword>
<dbReference type="EMBL" id="JACGCI010000140">
    <property type="protein sequence ID" value="KAF6743636.1"/>
    <property type="molecule type" value="Genomic_DNA"/>
</dbReference>
<organism evidence="2 3">
    <name type="scientific">Ephemerocybe angulata</name>
    <dbReference type="NCBI Taxonomy" id="980116"/>
    <lineage>
        <taxon>Eukaryota</taxon>
        <taxon>Fungi</taxon>
        <taxon>Dikarya</taxon>
        <taxon>Basidiomycota</taxon>
        <taxon>Agaricomycotina</taxon>
        <taxon>Agaricomycetes</taxon>
        <taxon>Agaricomycetidae</taxon>
        <taxon>Agaricales</taxon>
        <taxon>Agaricineae</taxon>
        <taxon>Psathyrellaceae</taxon>
        <taxon>Ephemerocybe</taxon>
    </lineage>
</organism>
<evidence type="ECO:0000256" key="1">
    <source>
        <dbReference type="SAM" id="MobiDB-lite"/>
    </source>
</evidence>
<dbReference type="Proteomes" id="UP000521943">
    <property type="component" value="Unassembled WGS sequence"/>
</dbReference>
<reference evidence="2 3" key="1">
    <citation type="submission" date="2020-07" db="EMBL/GenBank/DDBJ databases">
        <title>Comparative genomics of pyrophilous fungi reveals a link between fire events and developmental genes.</title>
        <authorList>
            <consortium name="DOE Joint Genome Institute"/>
            <person name="Steindorff A.S."/>
            <person name="Carver A."/>
            <person name="Calhoun S."/>
            <person name="Stillman K."/>
            <person name="Liu H."/>
            <person name="Lipzen A."/>
            <person name="Pangilinan J."/>
            <person name="Labutti K."/>
            <person name="Bruns T.D."/>
            <person name="Grigoriev I.V."/>
        </authorList>
    </citation>
    <scope>NUCLEOTIDE SEQUENCE [LARGE SCALE GENOMIC DNA]</scope>
    <source>
        <strain evidence="2 3">CBS 144469</strain>
    </source>
</reference>
<comment type="caution">
    <text evidence="2">The sequence shown here is derived from an EMBL/GenBank/DDBJ whole genome shotgun (WGS) entry which is preliminary data.</text>
</comment>
<protein>
    <submittedName>
        <fullName evidence="2">Uncharacterized protein</fullName>
    </submittedName>
</protein>
<evidence type="ECO:0000313" key="3">
    <source>
        <dbReference type="Proteomes" id="UP000521943"/>
    </source>
</evidence>